<evidence type="ECO:0000313" key="5">
    <source>
        <dbReference type="EMBL" id="CAA9540119.1"/>
    </source>
</evidence>
<evidence type="ECO:0000256" key="2">
    <source>
        <dbReference type="ARBA" id="ARBA00023008"/>
    </source>
</evidence>
<keyword evidence="1" id="KW-0479">Metal-binding</keyword>
<protein>
    <submittedName>
        <fullName evidence="5">Copper tolerance protein</fullName>
    </submittedName>
</protein>
<feature type="domain" description="EfeO-type cupredoxin-like" evidence="4">
    <location>
        <begin position="110"/>
        <end position="199"/>
    </location>
</feature>
<reference evidence="5" key="1">
    <citation type="submission" date="2020-02" db="EMBL/GenBank/DDBJ databases">
        <authorList>
            <person name="Meier V. D."/>
        </authorList>
    </citation>
    <scope>NUCLEOTIDE SEQUENCE</scope>
    <source>
        <strain evidence="5">AVDCRST_MAG70</strain>
    </source>
</reference>
<dbReference type="GO" id="GO:0046872">
    <property type="term" value="F:metal ion binding"/>
    <property type="evidence" value="ECO:0007669"/>
    <property type="project" value="UniProtKB-KW"/>
</dbReference>
<dbReference type="PROSITE" id="PS00079">
    <property type="entry name" value="MULTICOPPER_OXIDASE1"/>
    <property type="match status" value="1"/>
</dbReference>
<dbReference type="Pfam" id="PF13473">
    <property type="entry name" value="Cupredoxin_1"/>
    <property type="match status" value="1"/>
</dbReference>
<organism evidence="5">
    <name type="scientific">uncultured Thermomicrobiales bacterium</name>
    <dbReference type="NCBI Taxonomy" id="1645740"/>
    <lineage>
        <taxon>Bacteria</taxon>
        <taxon>Pseudomonadati</taxon>
        <taxon>Thermomicrobiota</taxon>
        <taxon>Thermomicrobia</taxon>
        <taxon>Thermomicrobiales</taxon>
        <taxon>environmental samples</taxon>
    </lineage>
</organism>
<dbReference type="EMBL" id="CADCWH010000008">
    <property type="protein sequence ID" value="CAA9540119.1"/>
    <property type="molecule type" value="Genomic_DNA"/>
</dbReference>
<evidence type="ECO:0000256" key="1">
    <source>
        <dbReference type="ARBA" id="ARBA00022723"/>
    </source>
</evidence>
<dbReference type="PANTHER" id="PTHR38439">
    <property type="entry name" value="AURACYANIN-B"/>
    <property type="match status" value="1"/>
</dbReference>
<keyword evidence="2" id="KW-0186">Copper</keyword>
<proteinExistence type="predicted"/>
<dbReference type="AlphaFoldDB" id="A0A6J4U7B4"/>
<dbReference type="InterPro" id="IPR008972">
    <property type="entry name" value="Cupredoxin"/>
</dbReference>
<keyword evidence="3" id="KW-0732">Signal</keyword>
<dbReference type="InterPro" id="IPR050845">
    <property type="entry name" value="Cu-binding_ET"/>
</dbReference>
<sequence length="200" mass="20158">MFHRFRSALPVTVLVMVLGLAASGYAFAQDPATPAAGTTGTPDTALCATPVTEGDGTPVVVATPADTAATPGGVAPGTPIGLYPCATPVNASPVTETQAATPGTTPSVGAATPITVEFIDVAFAQTELTIPANTDVPFHFVNVGASPHNFTIDDPKVFSGDLVSGATSDVVVNLPAGTYEYYCSIPGHREAGMIGTLIVQ</sequence>
<dbReference type="InterPro" id="IPR028871">
    <property type="entry name" value="BlueCu_1_BS"/>
</dbReference>
<evidence type="ECO:0000256" key="3">
    <source>
        <dbReference type="SAM" id="SignalP"/>
    </source>
</evidence>
<dbReference type="PANTHER" id="PTHR38439:SF3">
    <property type="entry name" value="COPPER-RESISTANT CUPROPROTEIN COPI"/>
    <property type="match status" value="1"/>
</dbReference>
<name>A0A6J4U7B4_9BACT</name>
<dbReference type="InterPro" id="IPR028096">
    <property type="entry name" value="EfeO_Cupredoxin"/>
</dbReference>
<feature type="signal peptide" evidence="3">
    <location>
        <begin position="1"/>
        <end position="28"/>
    </location>
</feature>
<dbReference type="Gene3D" id="2.60.40.420">
    <property type="entry name" value="Cupredoxins - blue copper proteins"/>
    <property type="match status" value="1"/>
</dbReference>
<dbReference type="InterPro" id="IPR033138">
    <property type="entry name" value="Cu_oxidase_CS"/>
</dbReference>
<accession>A0A6J4U7B4</accession>
<dbReference type="SUPFAM" id="SSF49503">
    <property type="entry name" value="Cupredoxins"/>
    <property type="match status" value="1"/>
</dbReference>
<evidence type="ECO:0000259" key="4">
    <source>
        <dbReference type="Pfam" id="PF13473"/>
    </source>
</evidence>
<feature type="chain" id="PRO_5026836162" evidence="3">
    <location>
        <begin position="29"/>
        <end position="200"/>
    </location>
</feature>
<dbReference type="PROSITE" id="PS00196">
    <property type="entry name" value="COPPER_BLUE"/>
    <property type="match status" value="1"/>
</dbReference>
<gene>
    <name evidence="5" type="ORF">AVDCRST_MAG70-32</name>
</gene>